<dbReference type="AlphaFoldDB" id="A0A2M6WAY7"/>
<evidence type="ECO:0000313" key="6">
    <source>
        <dbReference type="Proteomes" id="UP000231464"/>
    </source>
</evidence>
<proteinExistence type="inferred from homology"/>
<organism evidence="5 6">
    <name type="scientific">Candidatus Kuenenbacteria bacterium CG10_big_fil_rev_8_21_14_0_10_36_11</name>
    <dbReference type="NCBI Taxonomy" id="1974618"/>
    <lineage>
        <taxon>Bacteria</taxon>
        <taxon>Candidatus Kueneniibacteriota</taxon>
    </lineage>
</organism>
<dbReference type="GO" id="GO:0006412">
    <property type="term" value="P:translation"/>
    <property type="evidence" value="ECO:0007669"/>
    <property type="project" value="InterPro"/>
</dbReference>
<keyword evidence="2 5" id="KW-0689">Ribosomal protein</keyword>
<accession>A0A2M6WAY7</accession>
<dbReference type="PRINTS" id="PR00061">
    <property type="entry name" value="RIBOSOMALL19"/>
</dbReference>
<dbReference type="InterPro" id="IPR038657">
    <property type="entry name" value="Ribosomal_bL19_sf"/>
</dbReference>
<evidence type="ECO:0000256" key="1">
    <source>
        <dbReference type="ARBA" id="ARBA00005781"/>
    </source>
</evidence>
<keyword evidence="3 4" id="KW-0687">Ribonucleoprotein</keyword>
<dbReference type="Proteomes" id="UP000231464">
    <property type="component" value="Unassembled WGS sequence"/>
</dbReference>
<protein>
    <recommendedName>
        <fullName evidence="4">50S ribosomal protein L19</fullName>
    </recommendedName>
</protein>
<dbReference type="SUPFAM" id="SSF50104">
    <property type="entry name" value="Translation proteins SH3-like domain"/>
    <property type="match status" value="1"/>
</dbReference>
<dbReference type="EMBL" id="PFBP01000019">
    <property type="protein sequence ID" value="PIT89946.1"/>
    <property type="molecule type" value="Genomic_DNA"/>
</dbReference>
<dbReference type="PROSITE" id="PS01015">
    <property type="entry name" value="RIBOSOMAL_L19"/>
    <property type="match status" value="1"/>
</dbReference>
<dbReference type="GO" id="GO:0005840">
    <property type="term" value="C:ribosome"/>
    <property type="evidence" value="ECO:0007669"/>
    <property type="project" value="UniProtKB-KW"/>
</dbReference>
<dbReference type="Pfam" id="PF01245">
    <property type="entry name" value="Ribosomal_L19"/>
    <property type="match status" value="1"/>
</dbReference>
<dbReference type="InterPro" id="IPR008991">
    <property type="entry name" value="Translation_prot_SH3-like_sf"/>
</dbReference>
<reference evidence="6" key="1">
    <citation type="submission" date="2017-09" db="EMBL/GenBank/DDBJ databases">
        <title>Depth-based differentiation of microbial function through sediment-hosted aquifers and enrichment of novel symbionts in the deep terrestrial subsurface.</title>
        <authorList>
            <person name="Probst A.J."/>
            <person name="Ladd B."/>
            <person name="Jarett J.K."/>
            <person name="Geller-Mcgrath D.E."/>
            <person name="Sieber C.M.K."/>
            <person name="Emerson J.B."/>
            <person name="Anantharaman K."/>
            <person name="Thomas B.C."/>
            <person name="Malmstrom R."/>
            <person name="Stieglmeier M."/>
            <person name="Klingl A."/>
            <person name="Woyke T."/>
            <person name="Ryan C.M."/>
            <person name="Banfield J.F."/>
        </authorList>
    </citation>
    <scope>NUCLEOTIDE SEQUENCE [LARGE SCALE GENOMIC DNA]</scope>
</reference>
<gene>
    <name evidence="5" type="ORF">COU23_01170</name>
</gene>
<evidence type="ECO:0000256" key="4">
    <source>
        <dbReference type="RuleBase" id="RU000559"/>
    </source>
</evidence>
<comment type="function">
    <text evidence="4">This protein is located at the 30S-50S ribosomal subunit interface and may play a role in the structure and function of the aminoacyl-tRNA binding site.</text>
</comment>
<comment type="similarity">
    <text evidence="1 4">Belongs to the bacterial ribosomal protein bL19 family.</text>
</comment>
<dbReference type="GO" id="GO:0003735">
    <property type="term" value="F:structural constituent of ribosome"/>
    <property type="evidence" value="ECO:0007669"/>
    <property type="project" value="InterPro"/>
</dbReference>
<dbReference type="PANTHER" id="PTHR15680">
    <property type="entry name" value="RIBOSOMAL PROTEIN L19"/>
    <property type="match status" value="1"/>
</dbReference>
<sequence length="112" mass="12857">MSETKKLESIKVADLKPGMVIKVYELIKDIDAKGKERTRAQVFEGTVLAVNKAKTTGATFTIRKKSEGIGVEKIYPLHSPLIEKIVLLKQIRVRRAKLYYLRDYKKHLKESK</sequence>
<dbReference type="PANTHER" id="PTHR15680:SF9">
    <property type="entry name" value="LARGE RIBOSOMAL SUBUNIT PROTEIN BL19M"/>
    <property type="match status" value="1"/>
</dbReference>
<comment type="caution">
    <text evidence="5">The sequence shown here is derived from an EMBL/GenBank/DDBJ whole genome shotgun (WGS) entry which is preliminary data.</text>
</comment>
<dbReference type="GO" id="GO:1990904">
    <property type="term" value="C:ribonucleoprotein complex"/>
    <property type="evidence" value="ECO:0007669"/>
    <property type="project" value="UniProtKB-KW"/>
</dbReference>
<dbReference type="InterPro" id="IPR001857">
    <property type="entry name" value="Ribosomal_bL19"/>
</dbReference>
<evidence type="ECO:0000313" key="5">
    <source>
        <dbReference type="EMBL" id="PIT89946.1"/>
    </source>
</evidence>
<dbReference type="Gene3D" id="2.30.30.790">
    <property type="match status" value="1"/>
</dbReference>
<evidence type="ECO:0000256" key="2">
    <source>
        <dbReference type="ARBA" id="ARBA00022980"/>
    </source>
</evidence>
<dbReference type="InterPro" id="IPR018257">
    <property type="entry name" value="Ribosomal_bL19_CS"/>
</dbReference>
<name>A0A2M6WAY7_9BACT</name>
<evidence type="ECO:0000256" key="3">
    <source>
        <dbReference type="ARBA" id="ARBA00023274"/>
    </source>
</evidence>